<name>A0A7S3AS85_9EUKA</name>
<organism evidence="2">
    <name type="scientific">Haptolina ericina</name>
    <dbReference type="NCBI Taxonomy" id="156174"/>
    <lineage>
        <taxon>Eukaryota</taxon>
        <taxon>Haptista</taxon>
        <taxon>Haptophyta</taxon>
        <taxon>Prymnesiophyceae</taxon>
        <taxon>Prymnesiales</taxon>
        <taxon>Prymnesiaceae</taxon>
        <taxon>Haptolina</taxon>
    </lineage>
</organism>
<feature type="region of interest" description="Disordered" evidence="1">
    <location>
        <begin position="559"/>
        <end position="579"/>
    </location>
</feature>
<feature type="compositionally biased region" description="Low complexity" evidence="1">
    <location>
        <begin position="1171"/>
        <end position="1185"/>
    </location>
</feature>
<dbReference type="EMBL" id="HBHX01025718">
    <property type="protein sequence ID" value="CAE0113685.1"/>
    <property type="molecule type" value="Transcribed_RNA"/>
</dbReference>
<evidence type="ECO:0000313" key="2">
    <source>
        <dbReference type="EMBL" id="CAE0113685.1"/>
    </source>
</evidence>
<feature type="region of interest" description="Disordered" evidence="1">
    <location>
        <begin position="1164"/>
        <end position="1185"/>
    </location>
</feature>
<protein>
    <submittedName>
        <fullName evidence="2">Uncharacterized protein</fullName>
    </submittedName>
</protein>
<proteinExistence type="predicted"/>
<gene>
    <name evidence="2" type="ORF">HERI1096_LOCUS14359</name>
</gene>
<accession>A0A7S3AS85</accession>
<evidence type="ECO:0000256" key="1">
    <source>
        <dbReference type="SAM" id="MobiDB-lite"/>
    </source>
</evidence>
<dbReference type="AlphaFoldDB" id="A0A7S3AS85"/>
<sequence>MPFLEECRLSFTGCGVTWERWLALWNEMVFMQIPGYPDWESEVFRTVSKHFAQLLRIFSHHAKQTWLRSFGEAKALEIREHVLALDTSEWIHFLADCRLNPSKAHEDCDCHSEDDAEESRRAIHMPAFLSRILALSFWRANSSSQPGRLEKRRPLPQCLAQVLRDHVLPYAHRDNSQRFRAILAQDVDAQALLREHRPQLQATFDHLCDGEGGSSGTLSSSAAFSWMSACGVVGTWAVTNKVGPYSVAISGDSGAGSVRSELDMAHVREAFIDALPAQAAVAALERGIEGMGFRLFQEWIVRCSEFKYARLKHASITQRLRYLLENLFSNRSTESVLSEATALPSAPRFDVSTVRLAEGSDEAQFSFFVGLWNSLDLSSIPGFPVWEGAVLEILAPAIAPLLSIFAHYGRNSLAELQANSDIVCYINQQGWDQLVADANFITRSFTAHHASRIFAEAAGPSAALSFTMFVKAISLAAFQRSNVELLENHKKTAPRLLPLEQALSSFLKTNILPLARRRDLLGLRRSLQQDAGLQQMLAENTIAALEVFAAANIPTPAASAAAPASAPPPASAPLAGEDESPMEATAALALVPVDLPRDNVEEIAEKRLRYADFLKGLERAGLLSETELKLTMWQDGVNPRMSVRATGDFVTKICQSKFNVVDARQAFIDTMLADALTTRSVHLEQISDVSVALPAASLMEALIRVAMCKFESIPTLDTSRRMAALLDVTIHKLGEQEAVSRYMNDAAPARFAVDALAQAPASSAYERRRHEAWSLVWQQVQLADLPGFPVWEEVVCATMQPSFGILMSVFVFYSKRYNGTAAGPLGRLTSKGFMQFVAHCKAVTKVFPAARAHNAFNYTVTRIVVPASSPGEQQAEPESTRSLSFAKFVEAVIRFAFERANPKWERDPTGRLNANAPAYLIPVPDCIERFLHNCVLRFSHRDAAFLFSRELEQDVEAQAVLATRRSDLEDLFSSIAPSLPDETEAHQHGEARLAGASIAGAESGIGTGTGTRTDGDSSWRKWVRRRYLDVDTVVKLFQERRIFARLPNIESDSEPADSHKPNKPKPSFTEKLISYVMSDAQTFVLGGVGGGLDAEGLELAGATALNFDEFVELMARCGDIKYSVVRGLSLSQRIAAFFANLLDGSHPAEQVAALVEKRKKKVVKKKKKLSDASSSPSASSRSVGV</sequence>
<reference evidence="2" key="1">
    <citation type="submission" date="2021-01" db="EMBL/GenBank/DDBJ databases">
        <authorList>
            <person name="Corre E."/>
            <person name="Pelletier E."/>
            <person name="Niang G."/>
            <person name="Scheremetjew M."/>
            <person name="Finn R."/>
            <person name="Kale V."/>
            <person name="Holt S."/>
            <person name="Cochrane G."/>
            <person name="Meng A."/>
            <person name="Brown T."/>
            <person name="Cohen L."/>
        </authorList>
    </citation>
    <scope>NUCLEOTIDE SEQUENCE</scope>
    <source>
        <strain evidence="2">CCMP281</strain>
    </source>
</reference>